<dbReference type="InterPro" id="IPR007543">
    <property type="entry name" value="LptD_C"/>
</dbReference>
<dbReference type="Gene3D" id="2.60.450.10">
    <property type="entry name" value="Lipopolysaccharide (LPS) transport protein A like domain"/>
    <property type="match status" value="1"/>
</dbReference>
<reference evidence="3" key="1">
    <citation type="submission" date="2022-12" db="EMBL/GenBank/DDBJ databases">
        <title>Reference genome sequencing for broad-spectrum identification of bacterial and archaeal isolates by mass spectrometry.</title>
        <authorList>
            <person name="Sekiguchi Y."/>
            <person name="Tourlousse D.M."/>
        </authorList>
    </citation>
    <scope>NUCLEOTIDE SEQUENCE</scope>
    <source>
        <strain evidence="3">ASRB1</strain>
    </source>
</reference>
<keyword evidence="4" id="KW-1185">Reference proteome</keyword>
<dbReference type="GO" id="GO:0043165">
    <property type="term" value="P:Gram-negative-bacterium-type cell outer membrane assembly"/>
    <property type="evidence" value="ECO:0007669"/>
    <property type="project" value="InterPro"/>
</dbReference>
<evidence type="ECO:0000313" key="3">
    <source>
        <dbReference type="EMBL" id="GLI34000.1"/>
    </source>
</evidence>
<dbReference type="EMBL" id="BSDR01000001">
    <property type="protein sequence ID" value="GLI34000.1"/>
    <property type="molecule type" value="Genomic_DNA"/>
</dbReference>
<name>A0A9W6D4I7_9BACT</name>
<feature type="domain" description="LPS-assembly protein LptD central" evidence="2">
    <location>
        <begin position="159"/>
        <end position="251"/>
    </location>
</feature>
<dbReference type="Proteomes" id="UP001144372">
    <property type="component" value="Unassembled WGS sequence"/>
</dbReference>
<dbReference type="PANTHER" id="PTHR30189:SF1">
    <property type="entry name" value="LPS-ASSEMBLY PROTEIN LPTD"/>
    <property type="match status" value="1"/>
</dbReference>
<dbReference type="GO" id="GO:1990351">
    <property type="term" value="C:transporter complex"/>
    <property type="evidence" value="ECO:0007669"/>
    <property type="project" value="TreeGrafter"/>
</dbReference>
<dbReference type="InterPro" id="IPR020889">
    <property type="entry name" value="LipoPS_assembly_LptD"/>
</dbReference>
<organism evidence="3 4">
    <name type="scientific">Desulforhabdus amnigena</name>
    <dbReference type="NCBI Taxonomy" id="40218"/>
    <lineage>
        <taxon>Bacteria</taxon>
        <taxon>Pseudomonadati</taxon>
        <taxon>Thermodesulfobacteriota</taxon>
        <taxon>Syntrophobacteria</taxon>
        <taxon>Syntrophobacterales</taxon>
        <taxon>Syntrophobacteraceae</taxon>
        <taxon>Desulforhabdus</taxon>
    </lineage>
</organism>
<feature type="domain" description="LptD C-terminal" evidence="1">
    <location>
        <begin position="269"/>
        <end position="630"/>
    </location>
</feature>
<dbReference type="Pfam" id="PF19838">
    <property type="entry name" value="LptD_2"/>
    <property type="match status" value="1"/>
</dbReference>
<evidence type="ECO:0000313" key="4">
    <source>
        <dbReference type="Proteomes" id="UP001144372"/>
    </source>
</evidence>
<dbReference type="GO" id="GO:0015920">
    <property type="term" value="P:lipopolysaccharide transport"/>
    <property type="evidence" value="ECO:0007669"/>
    <property type="project" value="InterPro"/>
</dbReference>
<dbReference type="AlphaFoldDB" id="A0A9W6D4I7"/>
<evidence type="ECO:0000259" key="2">
    <source>
        <dbReference type="Pfam" id="PF19838"/>
    </source>
</evidence>
<dbReference type="Pfam" id="PF04453">
    <property type="entry name" value="LptD"/>
    <property type="match status" value="1"/>
</dbReference>
<dbReference type="HAMAP" id="MF_01411">
    <property type="entry name" value="LPS_assembly_LptD"/>
    <property type="match status" value="1"/>
</dbReference>
<accession>A0A9W6D4I7</accession>
<comment type="caution">
    <text evidence="3">The sequence shown here is derived from an EMBL/GenBank/DDBJ whole genome shotgun (WGS) entry which is preliminary data.</text>
</comment>
<dbReference type="PANTHER" id="PTHR30189">
    <property type="entry name" value="LPS-ASSEMBLY PROTEIN"/>
    <property type="match status" value="1"/>
</dbReference>
<proteinExistence type="inferred from homology"/>
<protein>
    <submittedName>
        <fullName evidence="3">LPS-assembly protein LptD</fullName>
    </submittedName>
</protein>
<dbReference type="InterPro" id="IPR050218">
    <property type="entry name" value="LptD"/>
</dbReference>
<sequence>MKIGLDQGAFMDSKQGPWNISAAKISYDQEKQVYEAEGDVRISSGDRSIEADWALLDTEKQVADLRGHVRLRYGKDWLEGEHVLWNLKEETGTVDEGMVFFSENHFYVHGQSINKTGPMEYALKQGFITSCDPYKPDWKLRYGEMKVNLEGIAWARDTSFWVRNVPLLYTPFVALPVQQKRQSGFLLPWAGFSELNGMELEVPFYWAFREDMDATFYGRYMTKRGWMSGLEYRVASPRWGEGIWLFNYLSDEADKSHLEAQGYPFQTADRYWVRSRHSFELPYEIRGRLDLDLVSDSNYLKEFEKGSSSFDFSDNMFREFFGRGILNDETILARESSLYMDQRHESALLGLDVRYWDQLDRSLNEFTLQKLPSLSFSVIPSRFLGTPLFYSLDSSWVNYWRQEGDRGNRFDVFPRISYPMHWKSYLDIEPSVGVRANSYSVSWQEDDRNSWQGRLLSDVRLEMSSRLNRVYAFNMGNVVAMQHSIRPEVVYEYVPKGLGQDDIPQFDPLDADQTFNEIRYGVTNFFTSKSVLRDADGNQATTYHEFARLQLFHAFNFQPSEPNLNFDFERGEGASSVGMRLDLMPQKYVMLTYDTDFYSTVSSQANHDLIMTLDSGRGHLFRVDYQFRKDYPIDELITEFSVKIMPNVYVNTYHDYSFDKDELYKQGYGIKYIQGCWGLGLTYEKEEEDQRVALSINLLGLGSFGGTYAYSSQNSF</sequence>
<gene>
    <name evidence="3" type="primary">lptD</name>
    <name evidence="3" type="ORF">DAMNIGENAA_14330</name>
</gene>
<dbReference type="InterPro" id="IPR045659">
    <property type="entry name" value="LptD_2"/>
</dbReference>
<dbReference type="GO" id="GO:0009279">
    <property type="term" value="C:cell outer membrane"/>
    <property type="evidence" value="ECO:0007669"/>
    <property type="project" value="InterPro"/>
</dbReference>
<evidence type="ECO:0000259" key="1">
    <source>
        <dbReference type="Pfam" id="PF04453"/>
    </source>
</evidence>